<feature type="non-terminal residue" evidence="9">
    <location>
        <position position="166"/>
    </location>
</feature>
<dbReference type="EMBL" id="JBHTIR010000282">
    <property type="protein sequence ID" value="MFD0851239.1"/>
    <property type="molecule type" value="Genomic_DNA"/>
</dbReference>
<sequence>ALGIDLRAHDVRFVEDDWASPALGAWGLGWEVWLDGLEITQFTYFQQSGGLTLDPVSVEITYGMERIIMALQGVSHFKDIVYAPGGWWGEATGAKHGISYGEAFGQAEYEMSRYYLDDADIGTVQELFEQYAAEARRMLDARLPVPAHTYVLKCSQAFNILDSRGA</sequence>
<proteinExistence type="inferred from homology"/>
<evidence type="ECO:0000256" key="6">
    <source>
        <dbReference type="ARBA" id="ARBA00022917"/>
    </source>
</evidence>
<dbReference type="PANTHER" id="PTHR30075:SF2">
    <property type="entry name" value="GLYCINE--TRNA LIGASE, CHLOROPLASTIC_MITOCHONDRIAL 2"/>
    <property type="match status" value="1"/>
</dbReference>
<dbReference type="PROSITE" id="PS50861">
    <property type="entry name" value="AA_TRNA_LIGASE_II_GLYAB"/>
    <property type="match status" value="1"/>
</dbReference>
<dbReference type="InterPro" id="IPR002310">
    <property type="entry name" value="Gly-tRNA_ligase_asu"/>
</dbReference>
<dbReference type="GO" id="GO:0004820">
    <property type="term" value="F:glycine-tRNA ligase activity"/>
    <property type="evidence" value="ECO:0007669"/>
    <property type="project" value="UniProtKB-EC"/>
</dbReference>
<keyword evidence="4" id="KW-0547">Nucleotide-binding</keyword>
<comment type="similarity">
    <text evidence="1">Belongs to the class-II aminoacyl-tRNA synthetase family.</text>
</comment>
<evidence type="ECO:0000256" key="7">
    <source>
        <dbReference type="ARBA" id="ARBA00023146"/>
    </source>
</evidence>
<dbReference type="InterPro" id="IPR006194">
    <property type="entry name" value="Gly-tRNA-synth_heterodimer"/>
</dbReference>
<dbReference type="Proteomes" id="UP001597083">
    <property type="component" value="Unassembled WGS sequence"/>
</dbReference>
<keyword evidence="3 9" id="KW-0436">Ligase</keyword>
<comment type="catalytic activity">
    <reaction evidence="8">
        <text>tRNA(Gly) + glycine + ATP = glycyl-tRNA(Gly) + AMP + diphosphate</text>
        <dbReference type="Rhea" id="RHEA:16013"/>
        <dbReference type="Rhea" id="RHEA-COMP:9664"/>
        <dbReference type="Rhea" id="RHEA-COMP:9683"/>
        <dbReference type="ChEBI" id="CHEBI:30616"/>
        <dbReference type="ChEBI" id="CHEBI:33019"/>
        <dbReference type="ChEBI" id="CHEBI:57305"/>
        <dbReference type="ChEBI" id="CHEBI:78442"/>
        <dbReference type="ChEBI" id="CHEBI:78522"/>
        <dbReference type="ChEBI" id="CHEBI:456215"/>
        <dbReference type="EC" id="6.1.1.14"/>
    </reaction>
</comment>
<evidence type="ECO:0000313" key="9">
    <source>
        <dbReference type="EMBL" id="MFD0851239.1"/>
    </source>
</evidence>
<keyword evidence="7" id="KW-0030">Aminoacyl-tRNA synthetase</keyword>
<comment type="caution">
    <text evidence="9">The sequence shown here is derived from an EMBL/GenBank/DDBJ whole genome shotgun (WGS) entry which is preliminary data.</text>
</comment>
<reference evidence="10" key="1">
    <citation type="journal article" date="2019" name="Int. J. Syst. Evol. Microbiol.">
        <title>The Global Catalogue of Microorganisms (GCM) 10K type strain sequencing project: providing services to taxonomists for standard genome sequencing and annotation.</title>
        <authorList>
            <consortium name="The Broad Institute Genomics Platform"/>
            <consortium name="The Broad Institute Genome Sequencing Center for Infectious Disease"/>
            <person name="Wu L."/>
            <person name="Ma J."/>
        </authorList>
    </citation>
    <scope>NUCLEOTIDE SEQUENCE [LARGE SCALE GENOMIC DNA]</scope>
    <source>
        <strain evidence="10">JCM 31696</strain>
    </source>
</reference>
<evidence type="ECO:0000256" key="2">
    <source>
        <dbReference type="ARBA" id="ARBA00012829"/>
    </source>
</evidence>
<dbReference type="Gene3D" id="3.30.930.10">
    <property type="entry name" value="Bira Bifunctional Protein, Domain 2"/>
    <property type="match status" value="1"/>
</dbReference>
<evidence type="ECO:0000256" key="8">
    <source>
        <dbReference type="ARBA" id="ARBA00047937"/>
    </source>
</evidence>
<dbReference type="Pfam" id="PF02091">
    <property type="entry name" value="tRNA-synt_2e"/>
    <property type="match status" value="1"/>
</dbReference>
<dbReference type="PANTHER" id="PTHR30075">
    <property type="entry name" value="GLYCYL-TRNA SYNTHETASE"/>
    <property type="match status" value="1"/>
</dbReference>
<keyword evidence="6" id="KW-0648">Protein biosynthesis</keyword>
<gene>
    <name evidence="9" type="ORF">ACFQ07_03365</name>
</gene>
<dbReference type="SUPFAM" id="SSF55681">
    <property type="entry name" value="Class II aaRS and biotin synthetases"/>
    <property type="match status" value="1"/>
</dbReference>
<protein>
    <recommendedName>
        <fullName evidence="2">glycine--tRNA ligase</fullName>
        <ecNumber evidence="2">6.1.1.14</ecNumber>
    </recommendedName>
</protein>
<dbReference type="Gene3D" id="1.20.58.180">
    <property type="entry name" value="Class II aaRS and biotin synthetases, domain 2"/>
    <property type="match status" value="1"/>
</dbReference>
<evidence type="ECO:0000256" key="1">
    <source>
        <dbReference type="ARBA" id="ARBA00008226"/>
    </source>
</evidence>
<dbReference type="EC" id="6.1.1.14" evidence="2"/>
<evidence type="ECO:0000313" key="10">
    <source>
        <dbReference type="Proteomes" id="UP001597083"/>
    </source>
</evidence>
<feature type="non-terminal residue" evidence="9">
    <location>
        <position position="1"/>
    </location>
</feature>
<evidence type="ECO:0000256" key="4">
    <source>
        <dbReference type="ARBA" id="ARBA00022741"/>
    </source>
</evidence>
<evidence type="ECO:0000256" key="3">
    <source>
        <dbReference type="ARBA" id="ARBA00022598"/>
    </source>
</evidence>
<dbReference type="PRINTS" id="PR01044">
    <property type="entry name" value="TRNASYNTHGA"/>
</dbReference>
<keyword evidence="10" id="KW-1185">Reference proteome</keyword>
<evidence type="ECO:0000256" key="5">
    <source>
        <dbReference type="ARBA" id="ARBA00022840"/>
    </source>
</evidence>
<keyword evidence="5" id="KW-0067">ATP-binding</keyword>
<organism evidence="9 10">
    <name type="scientific">Actinomadura adrarensis</name>
    <dbReference type="NCBI Taxonomy" id="1819600"/>
    <lineage>
        <taxon>Bacteria</taxon>
        <taxon>Bacillati</taxon>
        <taxon>Actinomycetota</taxon>
        <taxon>Actinomycetes</taxon>
        <taxon>Streptosporangiales</taxon>
        <taxon>Thermomonosporaceae</taxon>
        <taxon>Actinomadura</taxon>
    </lineage>
</organism>
<name>A0ABW3CC76_9ACTN</name>
<dbReference type="InterPro" id="IPR045864">
    <property type="entry name" value="aa-tRNA-synth_II/BPL/LPL"/>
</dbReference>
<accession>A0ABW3CC76</accession>